<evidence type="ECO:0000313" key="1">
    <source>
        <dbReference type="EMBL" id="KAK9115805.1"/>
    </source>
</evidence>
<accession>A0AAP0IIB9</accession>
<organism evidence="1 2">
    <name type="scientific">Stephania japonica</name>
    <dbReference type="NCBI Taxonomy" id="461633"/>
    <lineage>
        <taxon>Eukaryota</taxon>
        <taxon>Viridiplantae</taxon>
        <taxon>Streptophyta</taxon>
        <taxon>Embryophyta</taxon>
        <taxon>Tracheophyta</taxon>
        <taxon>Spermatophyta</taxon>
        <taxon>Magnoliopsida</taxon>
        <taxon>Ranunculales</taxon>
        <taxon>Menispermaceae</taxon>
        <taxon>Menispermoideae</taxon>
        <taxon>Cissampelideae</taxon>
        <taxon>Stephania</taxon>
    </lineage>
</organism>
<proteinExistence type="predicted"/>
<name>A0AAP0IIB9_9MAGN</name>
<dbReference type="EMBL" id="JBBNAE010000006">
    <property type="protein sequence ID" value="KAK9115805.1"/>
    <property type="molecule type" value="Genomic_DNA"/>
</dbReference>
<evidence type="ECO:0000313" key="2">
    <source>
        <dbReference type="Proteomes" id="UP001417504"/>
    </source>
</evidence>
<keyword evidence="2" id="KW-1185">Reference proteome</keyword>
<dbReference type="AlphaFoldDB" id="A0AAP0IIB9"/>
<comment type="caution">
    <text evidence="1">The sequence shown here is derived from an EMBL/GenBank/DDBJ whole genome shotgun (WGS) entry which is preliminary data.</text>
</comment>
<reference evidence="1 2" key="1">
    <citation type="submission" date="2024-01" db="EMBL/GenBank/DDBJ databases">
        <title>Genome assemblies of Stephania.</title>
        <authorList>
            <person name="Yang L."/>
        </authorList>
    </citation>
    <scope>NUCLEOTIDE SEQUENCE [LARGE SCALE GENOMIC DNA]</scope>
    <source>
        <strain evidence="1">QJT</strain>
        <tissue evidence="1">Leaf</tissue>
    </source>
</reference>
<protein>
    <submittedName>
        <fullName evidence="1">Uncharacterized protein</fullName>
    </submittedName>
</protein>
<gene>
    <name evidence="1" type="ORF">Sjap_014752</name>
</gene>
<sequence>MGTTSAFWAYTRKSLTAGLITFTVSDRFACISPVRVSPCIPHSTPTPRVLY</sequence>
<dbReference type="Proteomes" id="UP001417504">
    <property type="component" value="Unassembled WGS sequence"/>
</dbReference>